<evidence type="ECO:0000259" key="5">
    <source>
        <dbReference type="PROSITE" id="PS51186"/>
    </source>
</evidence>
<organism evidence="6 7">
    <name type="scientific">Heyndrickxia oleronia</name>
    <dbReference type="NCBI Taxonomy" id="38875"/>
    <lineage>
        <taxon>Bacteria</taxon>
        <taxon>Bacillati</taxon>
        <taxon>Bacillota</taxon>
        <taxon>Bacilli</taxon>
        <taxon>Bacillales</taxon>
        <taxon>Bacillaceae</taxon>
        <taxon>Heyndrickxia</taxon>
    </lineage>
</organism>
<dbReference type="InterPro" id="IPR000182">
    <property type="entry name" value="GNAT_dom"/>
</dbReference>
<dbReference type="InterPro" id="IPR000192">
    <property type="entry name" value="Aminotrans_V_dom"/>
</dbReference>
<dbReference type="SUPFAM" id="SSF55729">
    <property type="entry name" value="Acyl-CoA N-acyltransferases (Nat)"/>
    <property type="match status" value="1"/>
</dbReference>
<evidence type="ECO:0000256" key="3">
    <source>
        <dbReference type="ARBA" id="ARBA00022679"/>
    </source>
</evidence>
<gene>
    <name evidence="6" type="ORF">BWZ43_00205</name>
</gene>
<dbReference type="PROSITE" id="PS51186">
    <property type="entry name" value="GNAT"/>
    <property type="match status" value="1"/>
</dbReference>
<keyword evidence="3" id="KW-0808">Transferase</keyword>
<protein>
    <recommendedName>
        <fullName evidence="5">N-acetyltransferase domain-containing protein</fullName>
    </recommendedName>
</protein>
<dbReference type="GO" id="GO:0008483">
    <property type="term" value="F:transaminase activity"/>
    <property type="evidence" value="ECO:0007669"/>
    <property type="project" value="UniProtKB-KW"/>
</dbReference>
<dbReference type="InterPro" id="IPR016181">
    <property type="entry name" value="Acyl_CoA_acyltransferase"/>
</dbReference>
<evidence type="ECO:0000313" key="7">
    <source>
        <dbReference type="Proteomes" id="UP000189761"/>
    </source>
</evidence>
<dbReference type="Pfam" id="PF00266">
    <property type="entry name" value="Aminotran_5"/>
    <property type="match status" value="1"/>
</dbReference>
<dbReference type="InterPro" id="IPR015421">
    <property type="entry name" value="PyrdxlP-dep_Trfase_major"/>
</dbReference>
<evidence type="ECO:0000313" key="6">
    <source>
        <dbReference type="EMBL" id="OOP70405.1"/>
    </source>
</evidence>
<sequence length="532" mass="60881">MSFTIKMARDKDEFDQIFDLNYETFVEEIPQHEQNDKKKLLDRFHAENQYIICKHDSEVIGMMAIRDIRPFSLDEKLGVIEEYLNFSFIKPCEVRLLAVKKTYRNGRVFTALTGGLIRYCLQKGHDIAFISGTTRQSKLYRHLGFQPFAHLVGKDEALFQPMYLTKRTFLTSDALQMISHVRSFLPGPVAIDKEVQTAFDQQPIWHRSEEHSNMVAAVKTKLKEMTNAKQVAILTGSGTLSNDAVAAHLAGLNSKGLILTNGEFGDRLVDHAERFQLTFDHISYDWGTSFLIEEIENKLMEGNYDWLWFVHCETSTGMLNDFKKIESLCKQYSVKLCVDAISSIGAVPLDLQHTYLATGVSGKAIGSYTGLSFVFYNSLENLSYPVPRYLDISYYEKCEGIPFSQSSNLFHALNVALDKFLDPSFIKERRSIFIQACEMFKDKGFHFVIDNQHSSPCVLTIAIPKELSSLAIGEDLYLNGFLVHYRNRYLIENNWIQIALMNANNDLKQLKSLIRVMEKLIIDQSFSISAYQ</sequence>
<dbReference type="GO" id="GO:0016747">
    <property type="term" value="F:acyltransferase activity, transferring groups other than amino-acyl groups"/>
    <property type="evidence" value="ECO:0007669"/>
    <property type="project" value="InterPro"/>
</dbReference>
<comment type="caution">
    <text evidence="6">The sequence shown here is derived from an EMBL/GenBank/DDBJ whole genome shotgun (WGS) entry which is preliminary data.</text>
</comment>
<dbReference type="InterPro" id="IPR015424">
    <property type="entry name" value="PyrdxlP-dep_Trfase"/>
</dbReference>
<dbReference type="AlphaFoldDB" id="A0A8E2LFN6"/>
<dbReference type="Pfam" id="PF13444">
    <property type="entry name" value="Acetyltransf_5"/>
    <property type="match status" value="1"/>
</dbReference>
<reference evidence="6 7" key="1">
    <citation type="submission" date="2017-01" db="EMBL/GenBank/DDBJ databases">
        <title>Draft genome sequence of Bacillus oleronius.</title>
        <authorList>
            <person name="Allam M."/>
        </authorList>
    </citation>
    <scope>NUCLEOTIDE SEQUENCE [LARGE SCALE GENOMIC DNA]</scope>
    <source>
        <strain evidence="6 7">DSM 9356</strain>
    </source>
</reference>
<evidence type="ECO:0000256" key="4">
    <source>
        <dbReference type="ARBA" id="ARBA00022898"/>
    </source>
</evidence>
<dbReference type="InterPro" id="IPR015422">
    <property type="entry name" value="PyrdxlP-dep_Trfase_small"/>
</dbReference>
<keyword evidence="7" id="KW-1185">Reference proteome</keyword>
<keyword evidence="2" id="KW-0032">Aminotransferase</keyword>
<dbReference type="Gene3D" id="3.40.630.30">
    <property type="match status" value="1"/>
</dbReference>
<comment type="cofactor">
    <cofactor evidence="1">
        <name>pyridoxal 5'-phosphate</name>
        <dbReference type="ChEBI" id="CHEBI:597326"/>
    </cofactor>
</comment>
<accession>A0A8E2LFN6</accession>
<dbReference type="SUPFAM" id="SSF53383">
    <property type="entry name" value="PLP-dependent transferases"/>
    <property type="match status" value="1"/>
</dbReference>
<evidence type="ECO:0000256" key="1">
    <source>
        <dbReference type="ARBA" id="ARBA00001933"/>
    </source>
</evidence>
<name>A0A8E2LFN6_9BACI</name>
<dbReference type="RefSeq" id="WP_078109090.1">
    <property type="nucleotide sequence ID" value="NZ_CP065424.1"/>
</dbReference>
<evidence type="ECO:0000256" key="2">
    <source>
        <dbReference type="ARBA" id="ARBA00022576"/>
    </source>
</evidence>
<dbReference type="PANTHER" id="PTHR42778">
    <property type="entry name" value="2-AMINOETHYLPHOSPHONATE--PYRUVATE TRANSAMINASE"/>
    <property type="match status" value="1"/>
</dbReference>
<feature type="domain" description="N-acetyltransferase" evidence="5">
    <location>
        <begin position="3"/>
        <end position="167"/>
    </location>
</feature>
<dbReference type="Gene3D" id="3.90.1150.10">
    <property type="entry name" value="Aspartate Aminotransferase, domain 1"/>
    <property type="match status" value="1"/>
</dbReference>
<keyword evidence="4" id="KW-0663">Pyridoxal phosphate</keyword>
<proteinExistence type="predicted"/>
<dbReference type="EMBL" id="MTLA01000002">
    <property type="protein sequence ID" value="OOP70405.1"/>
    <property type="molecule type" value="Genomic_DNA"/>
</dbReference>
<dbReference type="Proteomes" id="UP000189761">
    <property type="component" value="Unassembled WGS sequence"/>
</dbReference>
<dbReference type="Gene3D" id="3.40.640.10">
    <property type="entry name" value="Type I PLP-dependent aspartate aminotransferase-like (Major domain)"/>
    <property type="match status" value="1"/>
</dbReference>
<dbReference type="PANTHER" id="PTHR42778:SF1">
    <property type="entry name" value="2-AMINOETHYLPHOSPHONATE--PYRUVATE TRANSAMINASE"/>
    <property type="match status" value="1"/>
</dbReference>